<proteinExistence type="inferred from homology"/>
<dbReference type="EMBL" id="RAQQ01000001">
    <property type="protein sequence ID" value="RKF29206.1"/>
    <property type="molecule type" value="Genomic_DNA"/>
</dbReference>
<reference evidence="3 4" key="1">
    <citation type="journal article" date="2018" name="Int. J. Syst. Evol. Microbiol.">
        <title>Micromonospora globbae sp. nov., an endophytic actinomycete isolated from roots of Globba winitii C. H. Wright.</title>
        <authorList>
            <person name="Kuncharoen N."/>
            <person name="Pittayakhajonwut P."/>
            <person name="Tanasupawat S."/>
        </authorList>
    </citation>
    <scope>NUCLEOTIDE SEQUENCE [LARGE SCALE GENOMIC DNA]</scope>
    <source>
        <strain evidence="3 4">WPS1-2</strain>
    </source>
</reference>
<dbReference type="PANTHER" id="PTHR24320:SF148">
    <property type="entry name" value="NAD(P)-BINDING ROSSMANN-FOLD SUPERFAMILY PROTEIN"/>
    <property type="match status" value="1"/>
</dbReference>
<comment type="caution">
    <text evidence="3">The sequence shown here is derived from an EMBL/GenBank/DDBJ whole genome shotgun (WGS) entry which is preliminary data.</text>
</comment>
<dbReference type="SUPFAM" id="SSF51735">
    <property type="entry name" value="NAD(P)-binding Rossmann-fold domains"/>
    <property type="match status" value="1"/>
</dbReference>
<dbReference type="AlphaFoldDB" id="A0A420F8I7"/>
<dbReference type="PRINTS" id="PR00081">
    <property type="entry name" value="GDHRDH"/>
</dbReference>
<keyword evidence="2" id="KW-0560">Oxidoreductase</keyword>
<dbReference type="Proteomes" id="UP000285744">
    <property type="component" value="Unassembled WGS sequence"/>
</dbReference>
<name>A0A420F8I7_9ACTN</name>
<sequence length="269" mass="28697">MTPHRPPATVVLTGATSGIGAAAARRLAGSAGRLLVHGREDEPEIRPLLDQLRAAGPAEIVYARADFDRLDDVVDLADRVADVTDRVDILVNNAGRPGAPRRRTSEDGYEATLQTNYLAAVLLTERLLPLLPPSGRVVHVSSATHLSATFDLDDPQLRRAYAPTTAYARSKLALVAHAVRQAAHYRPAIVAVHPGVISTPLLHAMFAIGGDSPSHGGANVVEAALRADVPSGAYLDERRIADPAPQVRDAIFRDGLHRLTMSLLAPWLG</sequence>
<dbReference type="RefSeq" id="WP_120326445.1">
    <property type="nucleotide sequence ID" value="NZ_RAQQ01000001.1"/>
</dbReference>
<evidence type="ECO:0000313" key="4">
    <source>
        <dbReference type="Proteomes" id="UP000285744"/>
    </source>
</evidence>
<gene>
    <name evidence="3" type="ORF">D7I43_01155</name>
</gene>
<organism evidence="3 4">
    <name type="scientific">Micromonospora globbae</name>
    <dbReference type="NCBI Taxonomy" id="1894969"/>
    <lineage>
        <taxon>Bacteria</taxon>
        <taxon>Bacillati</taxon>
        <taxon>Actinomycetota</taxon>
        <taxon>Actinomycetes</taxon>
        <taxon>Micromonosporales</taxon>
        <taxon>Micromonosporaceae</taxon>
        <taxon>Micromonospora</taxon>
    </lineage>
</organism>
<dbReference type="OrthoDB" id="9785826at2"/>
<dbReference type="Pfam" id="PF00106">
    <property type="entry name" value="adh_short"/>
    <property type="match status" value="1"/>
</dbReference>
<dbReference type="PANTHER" id="PTHR24320">
    <property type="entry name" value="RETINOL DEHYDROGENASE"/>
    <property type="match status" value="1"/>
</dbReference>
<comment type="similarity">
    <text evidence="1">Belongs to the short-chain dehydrogenases/reductases (SDR) family.</text>
</comment>
<dbReference type="GO" id="GO:0016491">
    <property type="term" value="F:oxidoreductase activity"/>
    <property type="evidence" value="ECO:0007669"/>
    <property type="project" value="UniProtKB-KW"/>
</dbReference>
<evidence type="ECO:0000256" key="2">
    <source>
        <dbReference type="ARBA" id="ARBA00023002"/>
    </source>
</evidence>
<dbReference type="InterPro" id="IPR002347">
    <property type="entry name" value="SDR_fam"/>
</dbReference>
<protein>
    <submittedName>
        <fullName evidence="3">SDR family NAD(P)-dependent oxidoreductase</fullName>
    </submittedName>
</protein>
<accession>A0A420F8I7</accession>
<dbReference type="InterPro" id="IPR036291">
    <property type="entry name" value="NAD(P)-bd_dom_sf"/>
</dbReference>
<evidence type="ECO:0000256" key="1">
    <source>
        <dbReference type="ARBA" id="ARBA00006484"/>
    </source>
</evidence>
<dbReference type="Gene3D" id="3.40.50.720">
    <property type="entry name" value="NAD(P)-binding Rossmann-like Domain"/>
    <property type="match status" value="1"/>
</dbReference>
<evidence type="ECO:0000313" key="3">
    <source>
        <dbReference type="EMBL" id="RKF29206.1"/>
    </source>
</evidence>